<dbReference type="PANTHER" id="PTHR18934:SF85">
    <property type="entry name" value="ATP-DEPENDENT RNA HELICASE DHX8"/>
    <property type="match status" value="1"/>
</dbReference>
<organism evidence="20">
    <name type="scientific">Tanacetum cinerariifolium</name>
    <name type="common">Dalmatian daisy</name>
    <name type="synonym">Chrysanthemum cinerariifolium</name>
    <dbReference type="NCBI Taxonomy" id="118510"/>
    <lineage>
        <taxon>Eukaryota</taxon>
        <taxon>Viridiplantae</taxon>
        <taxon>Streptophyta</taxon>
        <taxon>Embryophyta</taxon>
        <taxon>Tracheophyta</taxon>
        <taxon>Spermatophyta</taxon>
        <taxon>Magnoliopsida</taxon>
        <taxon>eudicotyledons</taxon>
        <taxon>Gunneridae</taxon>
        <taxon>Pentapetalae</taxon>
        <taxon>asterids</taxon>
        <taxon>campanulids</taxon>
        <taxon>Asterales</taxon>
        <taxon>Asteraceae</taxon>
        <taxon>Asteroideae</taxon>
        <taxon>Anthemideae</taxon>
        <taxon>Anthemidinae</taxon>
        <taxon>Tanacetum</taxon>
    </lineage>
</organism>
<dbReference type="Pfam" id="PF21010">
    <property type="entry name" value="HA2_C"/>
    <property type="match status" value="1"/>
</dbReference>
<dbReference type="Pfam" id="PF19259">
    <property type="entry name" value="Ty3_capsid"/>
    <property type="match status" value="1"/>
</dbReference>
<dbReference type="CDD" id="cd01647">
    <property type="entry name" value="RT_LTR"/>
    <property type="match status" value="1"/>
</dbReference>
<keyword evidence="7" id="KW-0747">Spliceosome</keyword>
<evidence type="ECO:0000256" key="4">
    <source>
        <dbReference type="ARBA" id="ARBA00022679"/>
    </source>
</evidence>
<evidence type="ECO:0000256" key="2">
    <source>
        <dbReference type="ARBA" id="ARBA00022664"/>
    </source>
</evidence>
<dbReference type="FunFam" id="1.20.120.1080:FF:000001">
    <property type="entry name" value="Pre-mRNA-splicing factor ATP-dependent RNA helicase"/>
    <property type="match status" value="1"/>
</dbReference>
<dbReference type="SMART" id="SM00490">
    <property type="entry name" value="HELICc"/>
    <property type="match status" value="1"/>
</dbReference>
<dbReference type="GO" id="GO:0003964">
    <property type="term" value="F:RNA-directed DNA polymerase activity"/>
    <property type="evidence" value="ECO:0007669"/>
    <property type="project" value="UniProtKB-KW"/>
</dbReference>
<proteinExistence type="inferred from homology"/>
<evidence type="ECO:0000256" key="16">
    <source>
        <dbReference type="ARBA" id="ARBA00061257"/>
    </source>
</evidence>
<dbReference type="GO" id="GO:0071013">
    <property type="term" value="C:catalytic step 2 spliceosome"/>
    <property type="evidence" value="ECO:0007669"/>
    <property type="project" value="TreeGrafter"/>
</dbReference>
<dbReference type="InterPro" id="IPR043128">
    <property type="entry name" value="Rev_trsase/Diguanyl_cyclase"/>
</dbReference>
<dbReference type="CDD" id="cd18791">
    <property type="entry name" value="SF2_C_RHA"/>
    <property type="match status" value="1"/>
</dbReference>
<dbReference type="InterPro" id="IPR045358">
    <property type="entry name" value="Ty3_capsid"/>
</dbReference>
<dbReference type="Gene3D" id="1.20.120.1080">
    <property type="match status" value="1"/>
</dbReference>
<dbReference type="GO" id="GO:0003723">
    <property type="term" value="F:RNA binding"/>
    <property type="evidence" value="ECO:0007669"/>
    <property type="project" value="TreeGrafter"/>
</dbReference>
<evidence type="ECO:0000259" key="18">
    <source>
        <dbReference type="PROSITE" id="PS50878"/>
    </source>
</evidence>
<keyword evidence="4" id="KW-0808">Transferase</keyword>
<evidence type="ECO:0000313" key="20">
    <source>
        <dbReference type="EMBL" id="GEU83589.1"/>
    </source>
</evidence>
<keyword evidence="14" id="KW-0508">mRNA splicing</keyword>
<dbReference type="Pfam" id="PF00078">
    <property type="entry name" value="RVT_1"/>
    <property type="match status" value="1"/>
</dbReference>
<keyword evidence="12" id="KW-0067">ATP-binding</keyword>
<dbReference type="PROSITE" id="PS50878">
    <property type="entry name" value="RT_POL"/>
    <property type="match status" value="1"/>
</dbReference>
<dbReference type="GO" id="GO:0005524">
    <property type="term" value="F:ATP binding"/>
    <property type="evidence" value="ECO:0007669"/>
    <property type="project" value="UniProtKB-KW"/>
</dbReference>
<dbReference type="CDD" id="cd00303">
    <property type="entry name" value="retropepsin_like"/>
    <property type="match status" value="1"/>
</dbReference>
<keyword evidence="13" id="KW-0695">RNA-directed DNA polymerase</keyword>
<evidence type="ECO:0000256" key="13">
    <source>
        <dbReference type="ARBA" id="ARBA00022918"/>
    </source>
</evidence>
<dbReference type="InterPro" id="IPR027417">
    <property type="entry name" value="P-loop_NTPase"/>
</dbReference>
<evidence type="ECO:0000256" key="14">
    <source>
        <dbReference type="ARBA" id="ARBA00023187"/>
    </source>
</evidence>
<feature type="non-terminal residue" evidence="20">
    <location>
        <position position="1"/>
    </location>
</feature>
<dbReference type="PANTHER" id="PTHR18934">
    <property type="entry name" value="ATP-DEPENDENT RNA HELICASE"/>
    <property type="match status" value="1"/>
</dbReference>
<dbReference type="Gene3D" id="3.30.70.270">
    <property type="match status" value="2"/>
</dbReference>
<reference evidence="20" key="1">
    <citation type="journal article" date="2019" name="Sci. Rep.">
        <title>Draft genome of Tanacetum cinerariifolium, the natural source of mosquito coil.</title>
        <authorList>
            <person name="Yamashiro T."/>
            <person name="Shiraishi A."/>
            <person name="Satake H."/>
            <person name="Nakayama K."/>
        </authorList>
    </citation>
    <scope>NUCLEOTIDE SEQUENCE</scope>
</reference>
<dbReference type="FunFam" id="3.40.50.300:FF:000007">
    <property type="entry name" value="Pre-mRNA-splicing factor ATP-dependent RNA helicase"/>
    <property type="match status" value="1"/>
</dbReference>
<keyword evidence="5" id="KW-0548">Nucleotidyltransferase</keyword>
<dbReference type="InterPro" id="IPR048333">
    <property type="entry name" value="HA2_WH"/>
</dbReference>
<evidence type="ECO:0000256" key="8">
    <source>
        <dbReference type="ARBA" id="ARBA00022741"/>
    </source>
</evidence>
<dbReference type="Pfam" id="PF00271">
    <property type="entry name" value="Helicase_C"/>
    <property type="match status" value="1"/>
</dbReference>
<dbReference type="InterPro" id="IPR000477">
    <property type="entry name" value="RT_dom"/>
</dbReference>
<dbReference type="InterPro" id="IPR001650">
    <property type="entry name" value="Helicase_C-like"/>
</dbReference>
<dbReference type="GO" id="GO:0008233">
    <property type="term" value="F:peptidase activity"/>
    <property type="evidence" value="ECO:0007669"/>
    <property type="project" value="UniProtKB-KW"/>
</dbReference>
<comment type="similarity">
    <text evidence="16">Belongs to the DEAD box helicase family. DEAH subfamily. PRP2 sub-subfamily.</text>
</comment>
<evidence type="ECO:0000256" key="15">
    <source>
        <dbReference type="ARBA" id="ARBA00047984"/>
    </source>
</evidence>
<evidence type="ECO:0000259" key="19">
    <source>
        <dbReference type="PROSITE" id="PS51194"/>
    </source>
</evidence>
<dbReference type="Pfam" id="PF04408">
    <property type="entry name" value="WHD_HA2"/>
    <property type="match status" value="1"/>
</dbReference>
<keyword evidence="2" id="KW-0507">mRNA processing</keyword>
<dbReference type="SUPFAM" id="SSF52540">
    <property type="entry name" value="P-loop containing nucleoside triphosphate hydrolases"/>
    <property type="match status" value="1"/>
</dbReference>
<dbReference type="GO" id="GO:0000390">
    <property type="term" value="P:spliceosomal complex disassembly"/>
    <property type="evidence" value="ECO:0007669"/>
    <property type="project" value="TreeGrafter"/>
</dbReference>
<evidence type="ECO:0000256" key="12">
    <source>
        <dbReference type="ARBA" id="ARBA00022840"/>
    </source>
</evidence>
<sequence length="1038" mass="117589">MQIHLTEPEGDILVFLTGQEEIDHACQCLFERMKGLGKNVPELIILPVYSALPSEMQSRIFEPAPPGKRKVVVATNIAEASLTIDGIFYVIDPGFAKQNVYNPKQGLDSLVITPISQASAKQRAGRAGRTGPGKCYRLYTENAFNNEMSPTSIPEIQRVNLGLTTLNLKAMGINDLLSFDFMDPPSPQALISALEQLYTLGALDEEGLLTKLGRKMAEFPLEPPLSKMLLASVDLGCSDEILTIIAMIATGNIFYRPREKQAQADQKKAKFFQPEGDHLTLLAVYEAWKAKNFSGPWCFENFVQSRSLRRAQDVRKQLLSIMDKYKLDIVSAGKNFTKIRKAITAGFFFHAARKDPQEGINEITNGQIGFIKFSPLLFCWSSCSLEEHRKIELLTQELQNTRTLALTGNRHGNGRGDRDGIPRCMRLDVPKFRGSDPESWIFSINEYFTLHATPNEQRLRIIGFNLEGDASEWFRWMTRNNLINTWEEFITSVRNRFGPSKYEDPQGALSKLLQTETVAHYQSQYEKLMNRVTDVSETLLISFYISGLKPAIQRELLISRPSTLGDAFALARITEARFGPSGATAEPDDSLETSNVSCLNSLDGHGGPRSLQVWGTICCTHNFVQPLLIEQLKLPITPTKPFKVYIGSGATLLCDHVCAQVTLTLQGFTITVDLFVLPMQGAETMEFSVHNKKHMLKGDDALQFKKIGFHQMQALLDTDEIYDTKPVNVRPYRYPHYQKAEMEKLVKEMLDQGIIRFSHSPFSSPVLLVKKKDGNYRFCVDYRALNAVTVKDKFPIPIADEMFDELGGAIVFTKLDLRAEYHQIRVHDRDIYKTAFRTHDGHYEFLVMPFGLTNAPWTFQATMNRIFSPYLRKFVIVFFDDILIYSSSLTAHVEHLQCVFQCLQEHQFYVKRSKCVFGAASLEYLGNIISGQGVEMDPKKVEVVTTWPVPKTQKQVRSFLGLAGYYRRFIQGYASLAAPLSDLLQKDGFRWGEREHKALADLKWDKNSFFTKAGVSIQIPFTKTPQIESWLLFLFNIP</sequence>
<evidence type="ECO:0000256" key="1">
    <source>
        <dbReference type="ARBA" id="ARBA00012552"/>
    </source>
</evidence>
<evidence type="ECO:0000256" key="3">
    <source>
        <dbReference type="ARBA" id="ARBA00022670"/>
    </source>
</evidence>
<evidence type="ECO:0000256" key="9">
    <source>
        <dbReference type="ARBA" id="ARBA00022759"/>
    </source>
</evidence>
<dbReference type="FunFam" id="3.30.70.270:FF:000020">
    <property type="entry name" value="Transposon Tf2-6 polyprotein-like Protein"/>
    <property type="match status" value="1"/>
</dbReference>
<dbReference type="Gene3D" id="3.40.50.300">
    <property type="entry name" value="P-loop containing nucleotide triphosphate hydrolases"/>
    <property type="match status" value="1"/>
</dbReference>
<dbReference type="InterPro" id="IPR043502">
    <property type="entry name" value="DNA/RNA_pol_sf"/>
</dbReference>
<dbReference type="FunFam" id="3.10.10.10:FF:000007">
    <property type="entry name" value="Retrovirus-related Pol polyprotein from transposon 17.6-like Protein"/>
    <property type="match status" value="1"/>
</dbReference>
<comment type="caution">
    <text evidence="20">The sequence shown here is derived from an EMBL/GenBank/DDBJ whole genome shotgun (WGS) entry which is preliminary data.</text>
</comment>
<feature type="domain" description="Helicase C-terminal" evidence="19">
    <location>
        <begin position="1"/>
        <end position="172"/>
    </location>
</feature>
<feature type="domain" description="Reverse transcriptase" evidence="18">
    <location>
        <begin position="750"/>
        <end position="929"/>
    </location>
</feature>
<dbReference type="EC" id="3.6.4.13" evidence="1"/>
<evidence type="ECO:0000256" key="5">
    <source>
        <dbReference type="ARBA" id="ARBA00022695"/>
    </source>
</evidence>
<gene>
    <name evidence="20" type="ORF">Tci_055567</name>
</gene>
<evidence type="ECO:0000256" key="17">
    <source>
        <dbReference type="ARBA" id="ARBA00077342"/>
    </source>
</evidence>
<dbReference type="InterPro" id="IPR007502">
    <property type="entry name" value="Helicase-assoc_dom"/>
</dbReference>
<evidence type="ECO:0000256" key="7">
    <source>
        <dbReference type="ARBA" id="ARBA00022728"/>
    </source>
</evidence>
<keyword evidence="3" id="KW-0645">Protease</keyword>
<dbReference type="SMART" id="SM00847">
    <property type="entry name" value="HA2"/>
    <property type="match status" value="1"/>
</dbReference>
<keyword evidence="8" id="KW-0547">Nucleotide-binding</keyword>
<evidence type="ECO:0000256" key="11">
    <source>
        <dbReference type="ARBA" id="ARBA00022806"/>
    </source>
</evidence>
<dbReference type="SUPFAM" id="SSF56672">
    <property type="entry name" value="DNA/RNA polymerases"/>
    <property type="match status" value="1"/>
</dbReference>
<evidence type="ECO:0000256" key="6">
    <source>
        <dbReference type="ARBA" id="ARBA00022722"/>
    </source>
</evidence>
<keyword evidence="11 20" id="KW-0347">Helicase</keyword>
<dbReference type="Gene3D" id="3.10.10.10">
    <property type="entry name" value="HIV Type 1 Reverse Transcriptase, subunit A, domain 1"/>
    <property type="match status" value="1"/>
</dbReference>
<name>A0A6L2NDC8_TANCI</name>
<dbReference type="GO" id="GO:0004519">
    <property type="term" value="F:endonuclease activity"/>
    <property type="evidence" value="ECO:0007669"/>
    <property type="project" value="UniProtKB-KW"/>
</dbReference>
<evidence type="ECO:0000256" key="10">
    <source>
        <dbReference type="ARBA" id="ARBA00022801"/>
    </source>
</evidence>
<dbReference type="GO" id="GO:0003724">
    <property type="term" value="F:RNA helicase activity"/>
    <property type="evidence" value="ECO:0007669"/>
    <property type="project" value="UniProtKB-EC"/>
</dbReference>
<accession>A0A6L2NDC8</accession>
<comment type="catalytic activity">
    <reaction evidence="15">
        <text>ATP + H2O = ADP + phosphate + H(+)</text>
        <dbReference type="Rhea" id="RHEA:13065"/>
        <dbReference type="ChEBI" id="CHEBI:15377"/>
        <dbReference type="ChEBI" id="CHEBI:15378"/>
        <dbReference type="ChEBI" id="CHEBI:30616"/>
        <dbReference type="ChEBI" id="CHEBI:43474"/>
        <dbReference type="ChEBI" id="CHEBI:456216"/>
        <dbReference type="EC" id="3.6.4.13"/>
    </reaction>
</comment>
<dbReference type="GO" id="GO:0006508">
    <property type="term" value="P:proteolysis"/>
    <property type="evidence" value="ECO:0007669"/>
    <property type="project" value="UniProtKB-KW"/>
</dbReference>
<keyword evidence="10" id="KW-0378">Hydrolase</keyword>
<protein>
    <recommendedName>
        <fullName evidence="1">RNA helicase</fullName>
        <ecNumber evidence="1">3.6.4.13</ecNumber>
    </recommendedName>
    <alternativeName>
        <fullName evidence="17">DEAH RNA helicase homolog PRP2</fullName>
    </alternativeName>
</protein>
<dbReference type="PROSITE" id="PS51194">
    <property type="entry name" value="HELICASE_CTER"/>
    <property type="match status" value="1"/>
</dbReference>
<keyword evidence="9" id="KW-0255">Endonuclease</keyword>
<dbReference type="EMBL" id="BKCJ010008711">
    <property type="protein sequence ID" value="GEU83589.1"/>
    <property type="molecule type" value="Genomic_DNA"/>
</dbReference>
<dbReference type="AlphaFoldDB" id="A0A6L2NDC8"/>
<keyword evidence="6" id="KW-0540">Nuclease</keyword>